<dbReference type="AlphaFoldDB" id="A0A8C3E7Z8"/>
<dbReference type="SUPFAM" id="SSF49899">
    <property type="entry name" value="Concanavalin A-like lectins/glucanases"/>
    <property type="match status" value="1"/>
</dbReference>
<dbReference type="Ensembl" id="ENSCMUT00000019200.2">
    <property type="protein sequence ID" value="ENSCMUP00000017869.2"/>
    <property type="gene ID" value="ENSCMUG00000011051.2"/>
</dbReference>
<dbReference type="CDD" id="cd13733">
    <property type="entry name" value="SPRY_PRY_C-I_1"/>
    <property type="match status" value="1"/>
</dbReference>
<organism evidence="11 12">
    <name type="scientific">Corvus moneduloides</name>
    <name type="common">New Caledonian crow</name>
    <dbReference type="NCBI Taxonomy" id="1196302"/>
    <lineage>
        <taxon>Eukaryota</taxon>
        <taxon>Metazoa</taxon>
        <taxon>Chordata</taxon>
        <taxon>Craniata</taxon>
        <taxon>Vertebrata</taxon>
        <taxon>Euteleostomi</taxon>
        <taxon>Archelosauria</taxon>
        <taxon>Archosauria</taxon>
        <taxon>Dinosauria</taxon>
        <taxon>Saurischia</taxon>
        <taxon>Theropoda</taxon>
        <taxon>Coelurosauria</taxon>
        <taxon>Aves</taxon>
        <taxon>Neognathae</taxon>
        <taxon>Neoaves</taxon>
        <taxon>Telluraves</taxon>
        <taxon>Australaves</taxon>
        <taxon>Passeriformes</taxon>
        <taxon>Corvoidea</taxon>
        <taxon>Corvidae</taxon>
        <taxon>Corvus</taxon>
    </lineage>
</organism>
<evidence type="ECO:0000256" key="7">
    <source>
        <dbReference type="ARBA" id="ARBA00023157"/>
    </source>
</evidence>
<sequence>MEQRRWLLLALALLLAIPVSARCSLTDNFKLTSPEKVVGIVGQDTILPCTISSTKPLDNPQVHWIKITDGHTEDIYPHGQFGGEPMQKYCGRTSVPGDGFATGNVSLTLKNVQPADEGIYSCIVTSRDWSTDTSTKLSIAGTGEVFIEIQGPQGQGLELGCRSQGWLPKPTVQWVTEDGQGLSVDTEIHQDSEKLFSVWSRVTVTGEQVGKVTCQILNPLLQVEKETTVLLSGASQWVSASWIQLPLFLLTLAAGAVLVFRGRAVDALESIRLKDHQHLYQKILTLQEAFQNEQESTQRDLQLLRTDLKNELGLTIQANTTNALESMWKKDLHEVSQQVQTLQKAFQNTQVYTQRDLQMIRTDLKDELGKTVEANVTGTIAYIWQKDLLQLSQQIQTLKKTFQNMKVSTQRDLQMIRTDLENKLGRTVEANTSALESRLEKDLHEASQQILTLQKAIQNMEGSTQRDLQMIRTDLEHELGRTVEANTRTMESMWQKDLLQLSQQMQTLQEAIQNMEVSTQRDLQMIRADLENELGRTVEANTRTMESMWQKDLLQLSQQMQTLQEAIQNMEVSTQRDLQMIRADLENELGRTVEANTRTTESMWQKDLLQLSQQMQTLQGAFQNMQASSQLGLQIAVADLKNKLERTVKENTPRVLESLRLKDLQQLSQEIQALGKDMQTTLGSPEYDLQLLRTYLEKELDLQELRSYRGDVTLDADTAHPRLEISADGQKVKDTGVIRQVPSNEKRFDSHLFVLAKEGYTSGKHYWEVSVGRRRSWALGIARESVTRKGPLTLCPQNGFWAIGLADGRDYWAYTDHWTRLSVSGHLHKIGIFLNIPAKKLRFYNAHKGATLYTFNIADGSSKEGKFIPFLSTGPATAKLDPEPLLIVQEFDDDD</sequence>
<dbReference type="InterPro" id="IPR050143">
    <property type="entry name" value="TRIM/RBCC"/>
</dbReference>
<accession>A0A8C3E7Z8</accession>
<dbReference type="InterPro" id="IPR003598">
    <property type="entry name" value="Ig_sub2"/>
</dbReference>
<dbReference type="FunFam" id="2.60.40.10:FF:000142">
    <property type="entry name" value="V-set domain-containing T-cell activation inhibitor 1"/>
    <property type="match status" value="1"/>
</dbReference>
<dbReference type="PRINTS" id="PR01407">
    <property type="entry name" value="BUTYPHLNCDUF"/>
</dbReference>
<dbReference type="InterPro" id="IPR053896">
    <property type="entry name" value="BTN3A2-like_Ig-C"/>
</dbReference>
<keyword evidence="9" id="KW-0393">Immunoglobulin domain</keyword>
<dbReference type="Gene3D" id="2.60.120.920">
    <property type="match status" value="1"/>
</dbReference>
<name>A0A8C3E7Z8_CORMO</name>
<dbReference type="InterPro" id="IPR013320">
    <property type="entry name" value="ConA-like_dom_sf"/>
</dbReference>
<keyword evidence="3" id="KW-0812">Transmembrane</keyword>
<dbReference type="Proteomes" id="UP000694553">
    <property type="component" value="Unassembled WGS sequence"/>
</dbReference>
<reference evidence="11" key="2">
    <citation type="submission" date="2025-08" db="UniProtKB">
        <authorList>
            <consortium name="Ensembl"/>
        </authorList>
    </citation>
    <scope>IDENTIFICATION</scope>
</reference>
<dbReference type="SMART" id="SM00409">
    <property type="entry name" value="IG"/>
    <property type="match status" value="1"/>
</dbReference>
<comment type="similarity">
    <text evidence="10">Belongs to the SKINT family.</text>
</comment>
<keyword evidence="7" id="KW-1015">Disulfide bond</keyword>
<evidence type="ECO:0000256" key="9">
    <source>
        <dbReference type="ARBA" id="ARBA00023319"/>
    </source>
</evidence>
<dbReference type="FunFam" id="2.60.40.10:FF:000088">
    <property type="entry name" value="Butyrophilin subfamily 1 member A1"/>
    <property type="match status" value="1"/>
</dbReference>
<gene>
    <name evidence="11" type="primary">LOC116437139</name>
</gene>
<evidence type="ECO:0000256" key="8">
    <source>
        <dbReference type="ARBA" id="ARBA00023180"/>
    </source>
</evidence>
<dbReference type="GO" id="GO:0042110">
    <property type="term" value="P:T cell activation"/>
    <property type="evidence" value="ECO:0007669"/>
    <property type="project" value="UniProtKB-ARBA"/>
</dbReference>
<dbReference type="InterPro" id="IPR036179">
    <property type="entry name" value="Ig-like_dom_sf"/>
</dbReference>
<dbReference type="SMART" id="SM00408">
    <property type="entry name" value="IGc2"/>
    <property type="match status" value="1"/>
</dbReference>
<keyword evidence="4" id="KW-0732">Signal</keyword>
<reference evidence="12" key="1">
    <citation type="submission" date="2019-10" db="EMBL/GenBank/DDBJ databases">
        <title>Corvus moneduloides (New Caledonian crow) genome, bCorMon1, primary haplotype.</title>
        <authorList>
            <person name="Rutz C."/>
            <person name="Fungtammasan C."/>
            <person name="Mountcastle J."/>
            <person name="Formenti G."/>
            <person name="Chow W."/>
            <person name="Howe K."/>
            <person name="Steele M.P."/>
            <person name="Fernandes J."/>
            <person name="Gilbert M.T.P."/>
            <person name="Fedrigo O."/>
            <person name="Jarvis E.D."/>
            <person name="Gemmell N."/>
        </authorList>
    </citation>
    <scope>NUCLEOTIDE SEQUENCE [LARGE SCALE GENOMIC DNA]</scope>
</reference>
<evidence type="ECO:0000256" key="10">
    <source>
        <dbReference type="ARBA" id="ARBA00038221"/>
    </source>
</evidence>
<dbReference type="Pfam" id="PF07686">
    <property type="entry name" value="V-set"/>
    <property type="match status" value="1"/>
</dbReference>
<dbReference type="InterPro" id="IPR006574">
    <property type="entry name" value="PRY"/>
</dbReference>
<keyword evidence="12" id="KW-1185">Reference proteome</keyword>
<protein>
    <submittedName>
        <fullName evidence="11">Uncharacterized protein</fullName>
    </submittedName>
</protein>
<dbReference type="InterPro" id="IPR007110">
    <property type="entry name" value="Ig-like_dom"/>
</dbReference>
<dbReference type="SMART" id="SM00589">
    <property type="entry name" value="PRY"/>
    <property type="match status" value="1"/>
</dbReference>
<dbReference type="SMART" id="SM00449">
    <property type="entry name" value="SPRY"/>
    <property type="match status" value="1"/>
</dbReference>
<evidence type="ECO:0000313" key="11">
    <source>
        <dbReference type="Ensembl" id="ENSCMUP00000017869.2"/>
    </source>
</evidence>
<comment type="subcellular location">
    <subcellularLocation>
        <location evidence="1">Membrane</location>
        <topology evidence="1">Single-pass type I membrane protein</topology>
    </subcellularLocation>
</comment>
<evidence type="ECO:0000256" key="3">
    <source>
        <dbReference type="ARBA" id="ARBA00022692"/>
    </source>
</evidence>
<dbReference type="GO" id="GO:1903037">
    <property type="term" value="P:regulation of leukocyte cell-cell adhesion"/>
    <property type="evidence" value="ECO:0007669"/>
    <property type="project" value="UniProtKB-ARBA"/>
</dbReference>
<dbReference type="PROSITE" id="PS50188">
    <property type="entry name" value="B302_SPRY"/>
    <property type="match status" value="1"/>
</dbReference>
<accession>A0A8U7P8K1</accession>
<proteinExistence type="inferred from homology"/>
<dbReference type="Pfam" id="PF00622">
    <property type="entry name" value="SPRY"/>
    <property type="match status" value="1"/>
</dbReference>
<dbReference type="PANTHER" id="PTHR24103">
    <property type="entry name" value="E3 UBIQUITIN-PROTEIN LIGASE TRIM"/>
    <property type="match status" value="1"/>
</dbReference>
<evidence type="ECO:0000256" key="5">
    <source>
        <dbReference type="ARBA" id="ARBA00022989"/>
    </source>
</evidence>
<evidence type="ECO:0000256" key="1">
    <source>
        <dbReference type="ARBA" id="ARBA00004479"/>
    </source>
</evidence>
<comment type="similarity">
    <text evidence="2">Belongs to the immunoglobulin superfamily. BTN/MOG family.</text>
</comment>
<dbReference type="Pfam" id="PF22705">
    <property type="entry name" value="C2-set_3"/>
    <property type="match status" value="1"/>
</dbReference>
<dbReference type="InterPro" id="IPR043136">
    <property type="entry name" value="B30.2/SPRY_sf"/>
</dbReference>
<evidence type="ECO:0000313" key="12">
    <source>
        <dbReference type="Proteomes" id="UP000694553"/>
    </source>
</evidence>
<keyword evidence="6" id="KW-0472">Membrane</keyword>
<dbReference type="Gene3D" id="2.60.40.10">
    <property type="entry name" value="Immunoglobulins"/>
    <property type="match status" value="2"/>
</dbReference>
<dbReference type="InterPro" id="IPR001870">
    <property type="entry name" value="B30.2/SPRY"/>
</dbReference>
<evidence type="ECO:0000256" key="6">
    <source>
        <dbReference type="ARBA" id="ARBA00023136"/>
    </source>
</evidence>
<dbReference type="SMART" id="SM00406">
    <property type="entry name" value="IGv"/>
    <property type="match status" value="1"/>
</dbReference>
<evidence type="ECO:0000256" key="4">
    <source>
        <dbReference type="ARBA" id="ARBA00022729"/>
    </source>
</evidence>
<dbReference type="InterPro" id="IPR003879">
    <property type="entry name" value="Butyrophylin_SPRY"/>
</dbReference>
<dbReference type="InterPro" id="IPR003599">
    <property type="entry name" value="Ig_sub"/>
</dbReference>
<dbReference type="SUPFAM" id="SSF48726">
    <property type="entry name" value="Immunoglobulin"/>
    <property type="match status" value="2"/>
</dbReference>
<dbReference type="InterPro" id="IPR013783">
    <property type="entry name" value="Ig-like_fold"/>
</dbReference>
<dbReference type="Pfam" id="PF13765">
    <property type="entry name" value="PRY"/>
    <property type="match status" value="1"/>
</dbReference>
<reference evidence="11" key="3">
    <citation type="submission" date="2025-09" db="UniProtKB">
        <authorList>
            <consortium name="Ensembl"/>
        </authorList>
    </citation>
    <scope>IDENTIFICATION</scope>
</reference>
<dbReference type="PROSITE" id="PS50835">
    <property type="entry name" value="IG_LIKE"/>
    <property type="match status" value="2"/>
</dbReference>
<evidence type="ECO:0000256" key="2">
    <source>
        <dbReference type="ARBA" id="ARBA00007591"/>
    </source>
</evidence>
<dbReference type="GO" id="GO:0016020">
    <property type="term" value="C:membrane"/>
    <property type="evidence" value="ECO:0007669"/>
    <property type="project" value="UniProtKB-SubCell"/>
</dbReference>
<keyword evidence="8" id="KW-0325">Glycoprotein</keyword>
<dbReference type="InterPro" id="IPR003877">
    <property type="entry name" value="SPRY_dom"/>
</dbReference>
<dbReference type="Gene3D" id="1.20.58.90">
    <property type="match status" value="5"/>
</dbReference>
<dbReference type="GO" id="GO:0050863">
    <property type="term" value="P:regulation of T cell activation"/>
    <property type="evidence" value="ECO:0007669"/>
    <property type="project" value="UniProtKB-ARBA"/>
</dbReference>
<dbReference type="InterPro" id="IPR013106">
    <property type="entry name" value="Ig_V-set"/>
</dbReference>
<keyword evidence="5" id="KW-1133">Transmembrane helix</keyword>
<dbReference type="FunFam" id="2.60.120.920:FF:000004">
    <property type="entry name" value="Butyrophilin subfamily 1 member A1"/>
    <property type="match status" value="1"/>
</dbReference>